<keyword evidence="1" id="KW-0812">Transmembrane</keyword>
<reference evidence="2" key="1">
    <citation type="submission" date="2024-06" db="EMBL/GenBank/DDBJ databases">
        <authorList>
            <person name="Sun Y."/>
        </authorList>
    </citation>
    <scope>NUCLEOTIDE SEQUENCE</scope>
    <source>
        <strain evidence="2">IGA1.0</strain>
    </source>
</reference>
<organism evidence="2">
    <name type="scientific">Rhodanobacter sp. IGA1.0</name>
    <dbReference type="NCBI Taxonomy" id="3158582"/>
    <lineage>
        <taxon>Bacteria</taxon>
        <taxon>Pseudomonadati</taxon>
        <taxon>Pseudomonadota</taxon>
        <taxon>Gammaproteobacteria</taxon>
        <taxon>Lysobacterales</taxon>
        <taxon>Rhodanobacteraceae</taxon>
        <taxon>Rhodanobacter</taxon>
    </lineage>
</organism>
<proteinExistence type="predicted"/>
<feature type="transmembrane region" description="Helical" evidence="1">
    <location>
        <begin position="153"/>
        <end position="177"/>
    </location>
</feature>
<feature type="transmembrane region" description="Helical" evidence="1">
    <location>
        <begin position="197"/>
        <end position="230"/>
    </location>
</feature>
<dbReference type="AlphaFoldDB" id="A0AAU7QL50"/>
<gene>
    <name evidence="2" type="ORF">ABNK63_13050</name>
</gene>
<evidence type="ECO:0000313" key="2">
    <source>
        <dbReference type="EMBL" id="XBS89313.1"/>
    </source>
</evidence>
<accession>A0AAU7QL50</accession>
<evidence type="ECO:0000256" key="1">
    <source>
        <dbReference type="SAM" id="Phobius"/>
    </source>
</evidence>
<sequence>MELERISVVLRPRVTREAVDLGAAMLRANARAVWSAWFAFTLPAFVLCNALGLLLDLPWLGWVLVWWLKPLFDRVPLYVLSRAVFDRAPGWRETLRGQRQWSWRSTLAGLTWLRIDSSRALRLPLDLLEGATRQQRSARWKVLRKRIVGDVSLLTYGCLQFELVLFLSFWMFAWLLIPDEWRPESLGELFRGGTQGVSTIWIVLGAGVAYLAMSAIEPLYVACGFALYLNRRTQLEAWDIDLAFRRMRTRIEALGKVLGVLLCLGMLPSLHAQASPRAQASVGAPEKPIATSVEKVFGTLPASDGKRFAEAAAQVYRDPRFGGERATRGWRLKHPWQTERQQQEMPFPALGQWLSAIFKGLLWLLLGAALVTLGWFAWRWRGRWQAEPEEPVAMSSSSLLPGEAAELPLPDDLAAATRALWQAQRRREALALLYRGCVEHTAQLLQLPPSKDATESDWLHRAGAIEDVARAQRVVAIVRTWQFAAYAGRYPDDAAIEQLLTGWPAQAGAPA</sequence>
<feature type="transmembrane region" description="Helical" evidence="1">
    <location>
        <begin position="353"/>
        <end position="378"/>
    </location>
</feature>
<name>A0AAU7QL50_9GAMM</name>
<dbReference type="EMBL" id="CP157948">
    <property type="protein sequence ID" value="XBS89313.1"/>
    <property type="molecule type" value="Genomic_DNA"/>
</dbReference>
<dbReference type="RefSeq" id="WP_350015872.1">
    <property type="nucleotide sequence ID" value="NZ_CP157948.1"/>
</dbReference>
<keyword evidence="1" id="KW-0472">Membrane</keyword>
<feature type="transmembrane region" description="Helical" evidence="1">
    <location>
        <begin position="35"/>
        <end position="68"/>
    </location>
</feature>
<feature type="transmembrane region" description="Helical" evidence="1">
    <location>
        <begin position="251"/>
        <end position="270"/>
    </location>
</feature>
<keyword evidence="1" id="KW-1133">Transmembrane helix</keyword>
<protein>
    <submittedName>
        <fullName evidence="2">DUF4129 domain-containing protein</fullName>
    </submittedName>
</protein>